<dbReference type="Gene3D" id="3.90.79.10">
    <property type="entry name" value="Nucleoside Triphosphate Pyrophosphohydrolase"/>
    <property type="match status" value="1"/>
</dbReference>
<evidence type="ECO:0000256" key="1">
    <source>
        <dbReference type="ARBA" id="ARBA00001936"/>
    </source>
</evidence>
<comment type="cofactor">
    <cofactor evidence="2">
        <name>Mg(2+)</name>
        <dbReference type="ChEBI" id="CHEBI:18420"/>
    </cofactor>
</comment>
<evidence type="ECO:0000259" key="7">
    <source>
        <dbReference type="PROSITE" id="PS51462"/>
    </source>
</evidence>
<keyword evidence="4" id="KW-0378">Hydrolase</keyword>
<comment type="cofactor">
    <cofactor evidence="1">
        <name>Mn(2+)</name>
        <dbReference type="ChEBI" id="CHEBI:29035"/>
    </cofactor>
</comment>
<feature type="domain" description="Nudix hydrolase" evidence="7">
    <location>
        <begin position="27"/>
        <end position="157"/>
    </location>
</feature>
<organism evidence="8 9">
    <name type="scientific">Alkalicoccus daliensis</name>
    <dbReference type="NCBI Taxonomy" id="745820"/>
    <lineage>
        <taxon>Bacteria</taxon>
        <taxon>Bacillati</taxon>
        <taxon>Bacillota</taxon>
        <taxon>Bacilli</taxon>
        <taxon>Bacillales</taxon>
        <taxon>Bacillaceae</taxon>
        <taxon>Alkalicoccus</taxon>
    </lineage>
</organism>
<keyword evidence="6" id="KW-0464">Manganese</keyword>
<dbReference type="PROSITE" id="PS51462">
    <property type="entry name" value="NUDIX"/>
    <property type="match status" value="1"/>
</dbReference>
<dbReference type="InterPro" id="IPR015797">
    <property type="entry name" value="NUDIX_hydrolase-like_dom_sf"/>
</dbReference>
<dbReference type="EMBL" id="FNIL01000001">
    <property type="protein sequence ID" value="SDN45227.1"/>
    <property type="molecule type" value="Genomic_DNA"/>
</dbReference>
<dbReference type="GO" id="GO:0010945">
    <property type="term" value="F:coenzyme A diphosphatase activity"/>
    <property type="evidence" value="ECO:0007669"/>
    <property type="project" value="InterPro"/>
</dbReference>
<accession>A0A1H0BHU8</accession>
<evidence type="ECO:0000313" key="8">
    <source>
        <dbReference type="EMBL" id="SDN45227.1"/>
    </source>
</evidence>
<dbReference type="Pfam" id="PF00293">
    <property type="entry name" value="NUDIX"/>
    <property type="match status" value="1"/>
</dbReference>
<name>A0A1H0BHU8_9BACI</name>
<keyword evidence="3" id="KW-0479">Metal-binding</keyword>
<evidence type="ECO:0000313" key="9">
    <source>
        <dbReference type="Proteomes" id="UP000198778"/>
    </source>
</evidence>
<dbReference type="PANTHER" id="PTHR12992:SF11">
    <property type="entry name" value="MITOCHONDRIAL COENZYME A DIPHOSPHATASE NUDT8"/>
    <property type="match status" value="1"/>
</dbReference>
<keyword evidence="5" id="KW-0460">Magnesium</keyword>
<keyword evidence="9" id="KW-1185">Reference proteome</keyword>
<dbReference type="SUPFAM" id="SSF55811">
    <property type="entry name" value="Nudix"/>
    <property type="match status" value="1"/>
</dbReference>
<dbReference type="AlphaFoldDB" id="A0A1H0BHU8"/>
<dbReference type="InterPro" id="IPR000086">
    <property type="entry name" value="NUDIX_hydrolase_dom"/>
</dbReference>
<evidence type="ECO:0000256" key="3">
    <source>
        <dbReference type="ARBA" id="ARBA00022723"/>
    </source>
</evidence>
<protein>
    <submittedName>
        <fullName evidence="8">NUDIX domain-containing protein</fullName>
    </submittedName>
</protein>
<dbReference type="GO" id="GO:0046872">
    <property type="term" value="F:metal ion binding"/>
    <property type="evidence" value="ECO:0007669"/>
    <property type="project" value="UniProtKB-KW"/>
</dbReference>
<evidence type="ECO:0000256" key="2">
    <source>
        <dbReference type="ARBA" id="ARBA00001946"/>
    </source>
</evidence>
<sequence>MEIWSDNLHHYFKQREPKVLDEKLYQKYAIFIPVIAINEELHLAFEVRSSYVSQPGEICFPGGKVDQEDSSPSEAAVRELSEELGVSKTKVNLIGALDYMVTPSKAMIFPFIGEIEKGTSLQINEREVKEVFTISLKELLSLKPQTHKIHLSIQPEDDFPYHLIPNGEDYLWSGGIIKEQFYEYNNYIIWGLTARLLTHALDEIKKSLSAN</sequence>
<evidence type="ECO:0000256" key="4">
    <source>
        <dbReference type="ARBA" id="ARBA00022801"/>
    </source>
</evidence>
<dbReference type="OrthoDB" id="9802805at2"/>
<dbReference type="RefSeq" id="WP_090840932.1">
    <property type="nucleotide sequence ID" value="NZ_FNIL01000001.1"/>
</dbReference>
<dbReference type="PANTHER" id="PTHR12992">
    <property type="entry name" value="NUDIX HYDROLASE"/>
    <property type="match status" value="1"/>
</dbReference>
<dbReference type="STRING" id="745820.SAMN04488053_101891"/>
<proteinExistence type="predicted"/>
<reference evidence="9" key="1">
    <citation type="submission" date="2016-10" db="EMBL/GenBank/DDBJ databases">
        <authorList>
            <person name="Varghese N."/>
            <person name="Submissions S."/>
        </authorList>
    </citation>
    <scope>NUCLEOTIDE SEQUENCE [LARGE SCALE GENOMIC DNA]</scope>
    <source>
        <strain evidence="9">CGMCC 1.10369</strain>
    </source>
</reference>
<dbReference type="InterPro" id="IPR045121">
    <property type="entry name" value="CoAse"/>
</dbReference>
<gene>
    <name evidence="8" type="ORF">SAMN04488053_101891</name>
</gene>
<evidence type="ECO:0000256" key="6">
    <source>
        <dbReference type="ARBA" id="ARBA00023211"/>
    </source>
</evidence>
<dbReference type="Proteomes" id="UP000198778">
    <property type="component" value="Unassembled WGS sequence"/>
</dbReference>
<dbReference type="CDD" id="cd03426">
    <property type="entry name" value="NUDIX_CoAse_Nudt7"/>
    <property type="match status" value="1"/>
</dbReference>
<evidence type="ECO:0000256" key="5">
    <source>
        <dbReference type="ARBA" id="ARBA00022842"/>
    </source>
</evidence>